<dbReference type="EMBL" id="LAZR01002590">
    <property type="protein sequence ID" value="KKN28081.1"/>
    <property type="molecule type" value="Genomic_DNA"/>
</dbReference>
<evidence type="ECO:0000256" key="2">
    <source>
        <dbReference type="ARBA" id="ARBA00005866"/>
    </source>
</evidence>
<name>A0A0F9RSV3_9ZZZZ</name>
<comment type="catalytic activity">
    <reaction evidence="1">
        <text>alpha-D-glucose 6-phosphate = beta-D-glucose 6-phosphate</text>
        <dbReference type="Rhea" id="RHEA:16249"/>
        <dbReference type="ChEBI" id="CHEBI:58225"/>
        <dbReference type="ChEBI" id="CHEBI:58247"/>
        <dbReference type="EC" id="5.1.3.15"/>
    </reaction>
</comment>
<dbReference type="GO" id="GO:0047938">
    <property type="term" value="F:glucose-6-phosphate 1-epimerase activity"/>
    <property type="evidence" value="ECO:0007669"/>
    <property type="project" value="UniProtKB-EC"/>
</dbReference>
<evidence type="ECO:0000256" key="4">
    <source>
        <dbReference type="ARBA" id="ARBA00023235"/>
    </source>
</evidence>
<dbReference type="PANTHER" id="PTHR11122">
    <property type="entry name" value="APOSPORY-ASSOCIATED PROTEIN C-RELATED"/>
    <property type="match status" value="1"/>
</dbReference>
<dbReference type="CDD" id="cd09020">
    <property type="entry name" value="D-hex-6-P-epi_like"/>
    <property type="match status" value="1"/>
</dbReference>
<dbReference type="InterPro" id="IPR011013">
    <property type="entry name" value="Gal_mutarotase_sf_dom"/>
</dbReference>
<gene>
    <name evidence="5" type="ORF">LCGC14_0857950</name>
</gene>
<dbReference type="Gene3D" id="2.70.98.10">
    <property type="match status" value="1"/>
</dbReference>
<dbReference type="InterPro" id="IPR025532">
    <property type="entry name" value="G6P_1-epimerase"/>
</dbReference>
<dbReference type="InterPro" id="IPR014718">
    <property type="entry name" value="GH-type_carb-bd"/>
</dbReference>
<dbReference type="EC" id="5.1.3.15" evidence="3"/>
<comment type="similarity">
    <text evidence="2">Belongs to the glucose-6-phosphate 1-epimerase family.</text>
</comment>
<sequence>MQNKTQLNQQFGIKDHVEFSLADNGFVMIDITNQYAKAKISTYAGQIVSYHPNDAEEDLFFLSEKVQYQEGKAIRGGIPICWPWFGDDHTSEIERPHHGFVRNQLWHVRTTEMLEDGRTSIILVTADNDRTRQIWDYEFNLELQFIIGPELEVTLKTKNTGTEFFTITEALHTYFKVSDVSNVLIKGLDGKAYLDKLDSFAVKQQIDDVAVTDQIDRIYQKSPKHISLIDSGFDRTINISSHGSESTIIWNPWTSLSSNKNDLNQDSYRNFVCVETANVFTDSLTIIPAGREHVVTTVFSIS</sequence>
<keyword evidence="4" id="KW-0413">Isomerase</keyword>
<reference evidence="5" key="1">
    <citation type="journal article" date="2015" name="Nature">
        <title>Complex archaea that bridge the gap between prokaryotes and eukaryotes.</title>
        <authorList>
            <person name="Spang A."/>
            <person name="Saw J.H."/>
            <person name="Jorgensen S.L."/>
            <person name="Zaremba-Niedzwiedzka K."/>
            <person name="Martijn J."/>
            <person name="Lind A.E."/>
            <person name="van Eijk R."/>
            <person name="Schleper C."/>
            <person name="Guy L."/>
            <person name="Ettema T.J."/>
        </authorList>
    </citation>
    <scope>NUCLEOTIDE SEQUENCE</scope>
</reference>
<protein>
    <recommendedName>
        <fullName evidence="3">glucose-6-phosphate 1-epimerase</fullName>
        <ecNumber evidence="3">5.1.3.15</ecNumber>
    </recommendedName>
</protein>
<proteinExistence type="inferred from homology"/>
<dbReference type="Pfam" id="PF01263">
    <property type="entry name" value="Aldose_epim"/>
    <property type="match status" value="1"/>
</dbReference>
<accession>A0A0F9RSV3</accession>
<dbReference type="GO" id="GO:0030246">
    <property type="term" value="F:carbohydrate binding"/>
    <property type="evidence" value="ECO:0007669"/>
    <property type="project" value="InterPro"/>
</dbReference>
<dbReference type="GO" id="GO:0005737">
    <property type="term" value="C:cytoplasm"/>
    <property type="evidence" value="ECO:0007669"/>
    <property type="project" value="TreeGrafter"/>
</dbReference>
<dbReference type="PIRSF" id="PIRSF016020">
    <property type="entry name" value="PHexose_mutarotase"/>
    <property type="match status" value="1"/>
</dbReference>
<evidence type="ECO:0000313" key="5">
    <source>
        <dbReference type="EMBL" id="KKN28081.1"/>
    </source>
</evidence>
<organism evidence="5">
    <name type="scientific">marine sediment metagenome</name>
    <dbReference type="NCBI Taxonomy" id="412755"/>
    <lineage>
        <taxon>unclassified sequences</taxon>
        <taxon>metagenomes</taxon>
        <taxon>ecological metagenomes</taxon>
    </lineage>
</organism>
<dbReference type="SUPFAM" id="SSF74650">
    <property type="entry name" value="Galactose mutarotase-like"/>
    <property type="match status" value="1"/>
</dbReference>
<evidence type="ECO:0000256" key="3">
    <source>
        <dbReference type="ARBA" id="ARBA00012083"/>
    </source>
</evidence>
<dbReference type="GO" id="GO:0005975">
    <property type="term" value="P:carbohydrate metabolic process"/>
    <property type="evidence" value="ECO:0007669"/>
    <property type="project" value="InterPro"/>
</dbReference>
<dbReference type="AlphaFoldDB" id="A0A0F9RSV3"/>
<comment type="caution">
    <text evidence="5">The sequence shown here is derived from an EMBL/GenBank/DDBJ whole genome shotgun (WGS) entry which is preliminary data.</text>
</comment>
<evidence type="ECO:0000256" key="1">
    <source>
        <dbReference type="ARBA" id="ARBA00001096"/>
    </source>
</evidence>
<dbReference type="InterPro" id="IPR008183">
    <property type="entry name" value="Aldose_1/G6P_1-epimerase"/>
</dbReference>
<dbReference type="PANTHER" id="PTHR11122:SF13">
    <property type="entry name" value="GLUCOSE-6-PHOSPHATE 1-EPIMERASE"/>
    <property type="match status" value="1"/>
</dbReference>